<dbReference type="Pfam" id="PF06961">
    <property type="entry name" value="DUF1294"/>
    <property type="match status" value="1"/>
</dbReference>
<organism evidence="2">
    <name type="scientific">uncultured Aureispira sp</name>
    <dbReference type="NCBI Taxonomy" id="1331704"/>
    <lineage>
        <taxon>Bacteria</taxon>
        <taxon>Pseudomonadati</taxon>
        <taxon>Bacteroidota</taxon>
        <taxon>Saprospiria</taxon>
        <taxon>Saprospirales</taxon>
        <taxon>Saprospiraceae</taxon>
        <taxon>Aureispira</taxon>
        <taxon>environmental samples</taxon>
    </lineage>
</organism>
<proteinExistence type="predicted"/>
<accession>A0A6S6RUM5</accession>
<evidence type="ECO:0000313" key="2">
    <source>
        <dbReference type="EMBL" id="CAA6798738.1"/>
    </source>
</evidence>
<dbReference type="EMBL" id="CACVAQ010000010">
    <property type="protein sequence ID" value="CAA6798738.1"/>
    <property type="molecule type" value="Genomic_DNA"/>
</dbReference>
<protein>
    <recommendedName>
        <fullName evidence="3">DUF1294 domain-containing protein</fullName>
    </recommendedName>
</protein>
<reference evidence="2" key="1">
    <citation type="submission" date="2020-01" db="EMBL/GenBank/DDBJ databases">
        <authorList>
            <person name="Meier V. D."/>
            <person name="Meier V D."/>
        </authorList>
    </citation>
    <scope>NUCLEOTIDE SEQUENCE</scope>
    <source>
        <strain evidence="2">HLG_WM_MAG_10</strain>
    </source>
</reference>
<name>A0A6S6RUM5_9BACT</name>
<dbReference type="AlphaFoldDB" id="A0A6S6RUM5"/>
<keyword evidence="1" id="KW-0812">Transmembrane</keyword>
<feature type="transmembrane region" description="Helical" evidence="1">
    <location>
        <begin position="40"/>
        <end position="59"/>
    </location>
</feature>
<keyword evidence="1" id="KW-0472">Membrane</keyword>
<sequence>MTVLTGSLAWIGICSLYTFFRMGWDKRKANQKEWRTSEKHFFIAAAIGGSLGVLLGMQVWRHKTQKWAFKLPVYSIVTLQLILLYLYWFVYQ</sequence>
<dbReference type="InterPro" id="IPR010718">
    <property type="entry name" value="DUF1294"/>
</dbReference>
<evidence type="ECO:0000256" key="1">
    <source>
        <dbReference type="SAM" id="Phobius"/>
    </source>
</evidence>
<keyword evidence="1" id="KW-1133">Transmembrane helix</keyword>
<evidence type="ECO:0008006" key="3">
    <source>
        <dbReference type="Google" id="ProtNLM"/>
    </source>
</evidence>
<feature type="transmembrane region" description="Helical" evidence="1">
    <location>
        <begin position="71"/>
        <end position="90"/>
    </location>
</feature>
<gene>
    <name evidence="2" type="ORF">HELGO_WM10109</name>
</gene>